<protein>
    <submittedName>
        <fullName evidence="1">Uncharacterized protein</fullName>
    </submittedName>
</protein>
<dbReference type="EMBL" id="CP032364">
    <property type="protein sequence ID" value="AYA99900.1"/>
    <property type="molecule type" value="Genomic_DNA"/>
</dbReference>
<accession>A0A385Q0P4</accession>
<keyword evidence="2" id="KW-1185">Reference proteome</keyword>
<sequence length="86" mass="10196">MIYLIVDKKLEEEFEKIKYYKSFLQDLYHDGVECIIEDNRVITPIGEEGVALEEKGRIIIKKLLDARAVYLWREEGLTILKDSYKN</sequence>
<dbReference type="AlphaFoldDB" id="A0A385Q0P4"/>
<reference evidence="1 2" key="1">
    <citation type="submission" date="2018-09" db="EMBL/GenBank/DDBJ databases">
        <title>Genome sequencing of Lachnoanaerobaculum umeaense DSM 23576.</title>
        <authorList>
            <person name="Kook J.-K."/>
            <person name="Park S.-N."/>
            <person name="Lim Y.K."/>
        </authorList>
    </citation>
    <scope>NUCLEOTIDE SEQUENCE [LARGE SCALE GENOMIC DNA]</scope>
    <source>
        <strain evidence="2">DSM 23576 \ CCUG 58757</strain>
    </source>
</reference>
<evidence type="ECO:0000313" key="1">
    <source>
        <dbReference type="EMBL" id="AYA99900.1"/>
    </source>
</evidence>
<dbReference type="Proteomes" id="UP000265562">
    <property type="component" value="Chromosome"/>
</dbReference>
<name>A0A385Q0P4_9FIRM</name>
<dbReference type="RefSeq" id="WP_111524370.1">
    <property type="nucleotide sequence ID" value="NZ_CP032364.1"/>
</dbReference>
<dbReference type="KEGG" id="lua:D4A81_08100"/>
<gene>
    <name evidence="1" type="ORF">D4A81_08100</name>
</gene>
<dbReference type="OrthoDB" id="2060910at2"/>
<organism evidence="1 2">
    <name type="scientific">Lachnoanaerobaculum umeaense</name>
    <dbReference type="NCBI Taxonomy" id="617123"/>
    <lineage>
        <taxon>Bacteria</taxon>
        <taxon>Bacillati</taxon>
        <taxon>Bacillota</taxon>
        <taxon>Clostridia</taxon>
        <taxon>Lachnospirales</taxon>
        <taxon>Lachnospiraceae</taxon>
        <taxon>Lachnoanaerobaculum</taxon>
    </lineage>
</organism>
<proteinExistence type="predicted"/>
<evidence type="ECO:0000313" key="2">
    <source>
        <dbReference type="Proteomes" id="UP000265562"/>
    </source>
</evidence>